<comment type="caution">
    <text evidence="2">The sequence shown here is derived from an EMBL/GenBank/DDBJ whole genome shotgun (WGS) entry which is preliminary data.</text>
</comment>
<dbReference type="Gene3D" id="1.10.3210.10">
    <property type="entry name" value="Hypothetical protein af1432"/>
    <property type="match status" value="1"/>
</dbReference>
<evidence type="ECO:0000313" key="3">
    <source>
        <dbReference type="Proteomes" id="UP000538670"/>
    </source>
</evidence>
<keyword evidence="2" id="KW-0808">Transferase</keyword>
<sequence length="421" mass="47054">MTDRSDPNRYLRIEGRQAELGMYIHALHCSWLDNPFWRTSFLLTEQADREQIHESIPHVTIDLTKGRGLTLTRAAAIAEDSPPPPAKVARIRPPRRKPRTDVEMATALTEHATATVSRLYGEARLGHSIHVPDLTPVVEEIAQFIAKGSATMLAVTRLKDGDQYTYFHSVAVATLMMGLARHLGLPKEDIRVAGMAGLLHDIGKMQVAPAIVDKAGKLTINELAEMRQHPRWGYDVLVGIEDLDPRILDVCRHHHEKMDGTGYPDGLRDDQLSVFVRMSAICDVYDAVTSIRPYKRAWSPHEALARMASWQGHLDPEMLRAFIASLGIQPYGALVRLHSNRLGLVVREGDCPLTPIVRTFFHIPDQQPLPPEDVATAADPILRGERGDYWFGERWPAIYDEIMAQAALPDPPRRRLAGGTA</sequence>
<organism evidence="2 3">
    <name type="scientific">Sphingomonas pseudosanguinis</name>
    <dbReference type="NCBI Taxonomy" id="413712"/>
    <lineage>
        <taxon>Bacteria</taxon>
        <taxon>Pseudomonadati</taxon>
        <taxon>Pseudomonadota</taxon>
        <taxon>Alphaproteobacteria</taxon>
        <taxon>Sphingomonadales</taxon>
        <taxon>Sphingomonadaceae</taxon>
        <taxon>Sphingomonas</taxon>
    </lineage>
</organism>
<dbReference type="PANTHER" id="PTHR43155">
    <property type="entry name" value="CYCLIC DI-GMP PHOSPHODIESTERASE PA4108-RELATED"/>
    <property type="match status" value="1"/>
</dbReference>
<dbReference type="EMBL" id="JACIDH010000004">
    <property type="protein sequence ID" value="MBB3879091.1"/>
    <property type="molecule type" value="Genomic_DNA"/>
</dbReference>
<reference evidence="2 3" key="1">
    <citation type="submission" date="2020-08" db="EMBL/GenBank/DDBJ databases">
        <title>Genomic Encyclopedia of Type Strains, Phase IV (KMG-IV): sequencing the most valuable type-strain genomes for metagenomic binning, comparative biology and taxonomic classification.</title>
        <authorList>
            <person name="Goeker M."/>
        </authorList>
    </citation>
    <scope>NUCLEOTIDE SEQUENCE [LARGE SCALE GENOMIC DNA]</scope>
    <source>
        <strain evidence="2 3">DSM 19512</strain>
    </source>
</reference>
<dbReference type="PROSITE" id="PS51832">
    <property type="entry name" value="HD_GYP"/>
    <property type="match status" value="1"/>
</dbReference>
<dbReference type="InterPro" id="IPR021812">
    <property type="entry name" value="DUF3391"/>
</dbReference>
<gene>
    <name evidence="2" type="ORF">GGR48_001514</name>
</gene>
<dbReference type="SUPFAM" id="SSF109604">
    <property type="entry name" value="HD-domain/PDEase-like"/>
    <property type="match status" value="1"/>
</dbReference>
<dbReference type="Pfam" id="PF13487">
    <property type="entry name" value="HD_5"/>
    <property type="match status" value="1"/>
</dbReference>
<dbReference type="InterPro" id="IPR037522">
    <property type="entry name" value="HD_GYP_dom"/>
</dbReference>
<evidence type="ECO:0000313" key="2">
    <source>
        <dbReference type="EMBL" id="MBB3879091.1"/>
    </source>
</evidence>
<dbReference type="InterPro" id="IPR003607">
    <property type="entry name" value="HD/PDEase_dom"/>
</dbReference>
<dbReference type="Pfam" id="PF11871">
    <property type="entry name" value="DUF3391"/>
    <property type="match status" value="1"/>
</dbReference>
<dbReference type="RefSeq" id="WP_183951285.1">
    <property type="nucleotide sequence ID" value="NZ_JACIDH010000004.1"/>
</dbReference>
<proteinExistence type="predicted"/>
<dbReference type="GO" id="GO:0016740">
    <property type="term" value="F:transferase activity"/>
    <property type="evidence" value="ECO:0007669"/>
    <property type="project" value="UniProtKB-KW"/>
</dbReference>
<dbReference type="NCBIfam" id="TIGR00277">
    <property type="entry name" value="HDIG"/>
    <property type="match status" value="1"/>
</dbReference>
<accession>A0A7W6F2N5</accession>
<dbReference type="Proteomes" id="UP000538670">
    <property type="component" value="Unassembled WGS sequence"/>
</dbReference>
<protein>
    <submittedName>
        <fullName evidence="2">Putative nucleotidyltransferase with HDIG domain</fullName>
    </submittedName>
</protein>
<dbReference type="PANTHER" id="PTHR43155:SF2">
    <property type="entry name" value="CYCLIC DI-GMP PHOSPHODIESTERASE PA4108"/>
    <property type="match status" value="1"/>
</dbReference>
<dbReference type="SMART" id="SM00471">
    <property type="entry name" value="HDc"/>
    <property type="match status" value="1"/>
</dbReference>
<evidence type="ECO:0000259" key="1">
    <source>
        <dbReference type="PROSITE" id="PS51832"/>
    </source>
</evidence>
<dbReference type="GO" id="GO:0008081">
    <property type="term" value="F:phosphoric diester hydrolase activity"/>
    <property type="evidence" value="ECO:0007669"/>
    <property type="project" value="UniProtKB-ARBA"/>
</dbReference>
<dbReference type="CDD" id="cd00077">
    <property type="entry name" value="HDc"/>
    <property type="match status" value="1"/>
</dbReference>
<keyword evidence="3" id="KW-1185">Reference proteome</keyword>
<name>A0A7W6F2N5_9SPHN</name>
<dbReference type="InterPro" id="IPR006675">
    <property type="entry name" value="HDIG_dom"/>
</dbReference>
<dbReference type="AlphaFoldDB" id="A0A7W6F2N5"/>
<feature type="domain" description="HD-GYP" evidence="1">
    <location>
        <begin position="143"/>
        <end position="338"/>
    </location>
</feature>